<dbReference type="SUPFAM" id="SSF52743">
    <property type="entry name" value="Subtilisin-like"/>
    <property type="match status" value="1"/>
</dbReference>
<comment type="function">
    <text evidence="15">Alpha-L-arabinofuranosidase involved in the hydrolysis of xylan, a major structural heterogeneous polysaccharide found in plant biomass representing the second most abundant polysaccharide in the biosphere, after cellulose.</text>
</comment>
<keyword evidence="8 15" id="KW-0732">Signal</keyword>
<evidence type="ECO:0000313" key="18">
    <source>
        <dbReference type="Proteomes" id="UP000636479"/>
    </source>
</evidence>
<accession>A0A8H6SA63</accession>
<evidence type="ECO:0000256" key="12">
    <source>
        <dbReference type="ARBA" id="ARBA00023295"/>
    </source>
</evidence>
<evidence type="ECO:0000256" key="1">
    <source>
        <dbReference type="ARBA" id="ARBA00001462"/>
    </source>
</evidence>
<evidence type="ECO:0000256" key="10">
    <source>
        <dbReference type="ARBA" id="ARBA00022837"/>
    </source>
</evidence>
<dbReference type="GO" id="GO:0008240">
    <property type="term" value="F:tripeptidyl-peptidase activity"/>
    <property type="evidence" value="ECO:0007669"/>
    <property type="project" value="UniProtKB-EC"/>
</dbReference>
<proteinExistence type="inferred from homology"/>
<evidence type="ECO:0000256" key="13">
    <source>
        <dbReference type="ARBA" id="ARBA00023326"/>
    </source>
</evidence>
<keyword evidence="6" id="KW-0858">Xylan degradation</keyword>
<dbReference type="EC" id="3.2.1.55" evidence="15"/>
<keyword evidence="11" id="KW-0119">Carbohydrate metabolism</keyword>
<dbReference type="Gene3D" id="2.115.10.20">
    <property type="entry name" value="Glycosyl hydrolase domain, family 43"/>
    <property type="match status" value="1"/>
</dbReference>
<dbReference type="SMART" id="SM00944">
    <property type="entry name" value="Pro-kuma_activ"/>
    <property type="match status" value="1"/>
</dbReference>
<dbReference type="EMBL" id="JACAZF010000009">
    <property type="protein sequence ID" value="KAF7295207.1"/>
    <property type="molecule type" value="Genomic_DNA"/>
</dbReference>
<keyword evidence="10" id="KW-0106">Calcium</keyword>
<protein>
    <recommendedName>
        <fullName evidence="15">Alpha-L-arabinofuranosidase</fullName>
        <ecNumber evidence="15">3.2.1.55</ecNumber>
    </recommendedName>
</protein>
<evidence type="ECO:0000256" key="5">
    <source>
        <dbReference type="ARBA" id="ARBA00022525"/>
    </source>
</evidence>
<dbReference type="InterPro" id="IPR015366">
    <property type="entry name" value="S53_propep"/>
</dbReference>
<dbReference type="Pfam" id="PF09286">
    <property type="entry name" value="Pro-kuma_activ"/>
    <property type="match status" value="1"/>
</dbReference>
<dbReference type="PROSITE" id="PS51695">
    <property type="entry name" value="SEDOLISIN"/>
    <property type="match status" value="1"/>
</dbReference>
<dbReference type="OrthoDB" id="2919105at2759"/>
<gene>
    <name evidence="17" type="ORF">MIND_01059500</name>
</gene>
<comment type="catalytic activity">
    <reaction evidence="1 15">
        <text>Hydrolysis of terminal non-reducing alpha-L-arabinofuranoside residues in alpha-L-arabinosides.</text>
        <dbReference type="EC" id="3.2.1.55"/>
    </reaction>
</comment>
<keyword evidence="12 15" id="KW-0326">Glycosidase</keyword>
<dbReference type="CDD" id="cd04056">
    <property type="entry name" value="Peptidases_S53"/>
    <property type="match status" value="1"/>
</dbReference>
<evidence type="ECO:0000256" key="14">
    <source>
        <dbReference type="PROSITE-ProRule" id="PRU01032"/>
    </source>
</evidence>
<dbReference type="SUPFAM" id="SSF75005">
    <property type="entry name" value="Arabinanase/levansucrase/invertase"/>
    <property type="match status" value="1"/>
</dbReference>
<dbReference type="InterPro" id="IPR036852">
    <property type="entry name" value="Peptidase_S8/S53_dom_sf"/>
</dbReference>
<dbReference type="AlphaFoldDB" id="A0A8H6SA63"/>
<dbReference type="Gene3D" id="3.40.50.200">
    <property type="entry name" value="Peptidase S8/S53 domain"/>
    <property type="match status" value="1"/>
</dbReference>
<dbReference type="GO" id="GO:0045493">
    <property type="term" value="P:xylan catabolic process"/>
    <property type="evidence" value="ECO:0007669"/>
    <property type="project" value="UniProtKB-UniRule"/>
</dbReference>
<dbReference type="PANTHER" id="PTHR40631:SF1">
    <property type="entry name" value="ALPHA-L-ARABINOFURANOSIDASE AXHA-2-RELATED"/>
    <property type="match status" value="1"/>
</dbReference>
<reference evidence="17" key="1">
    <citation type="submission" date="2020-05" db="EMBL/GenBank/DDBJ databases">
        <title>Mycena genomes resolve the evolution of fungal bioluminescence.</title>
        <authorList>
            <person name="Tsai I.J."/>
        </authorList>
    </citation>
    <scope>NUCLEOTIDE SEQUENCE</scope>
    <source>
        <strain evidence="17">171206Taipei</strain>
    </source>
</reference>
<feature type="active site" description="Charge relay system" evidence="14">
    <location>
        <position position="313"/>
    </location>
</feature>
<evidence type="ECO:0000256" key="9">
    <source>
        <dbReference type="ARBA" id="ARBA00022801"/>
    </source>
</evidence>
<keyword evidence="5 15" id="KW-0964">Secreted</keyword>
<keyword evidence="18" id="KW-1185">Reference proteome</keyword>
<dbReference type="GO" id="GO:0004252">
    <property type="term" value="F:serine-type endopeptidase activity"/>
    <property type="evidence" value="ECO:0007669"/>
    <property type="project" value="UniProtKB-UniRule"/>
</dbReference>
<keyword evidence="9 14" id="KW-0378">Hydrolase</keyword>
<evidence type="ECO:0000313" key="17">
    <source>
        <dbReference type="EMBL" id="KAF7295207.1"/>
    </source>
</evidence>
<evidence type="ECO:0000259" key="16">
    <source>
        <dbReference type="PROSITE" id="PS51695"/>
    </source>
</evidence>
<evidence type="ECO:0000256" key="4">
    <source>
        <dbReference type="ARBA" id="ARBA00007396"/>
    </source>
</evidence>
<dbReference type="Proteomes" id="UP000636479">
    <property type="component" value="Unassembled WGS sequence"/>
</dbReference>
<dbReference type="SUPFAM" id="SSF54897">
    <property type="entry name" value="Protease propeptides/inhibitors"/>
    <property type="match status" value="1"/>
</dbReference>
<dbReference type="GO" id="GO:0046373">
    <property type="term" value="P:L-arabinose metabolic process"/>
    <property type="evidence" value="ECO:0007669"/>
    <property type="project" value="UniProtKB-UniRule"/>
</dbReference>
<dbReference type="CDD" id="cd08987">
    <property type="entry name" value="GH62"/>
    <property type="match status" value="1"/>
</dbReference>
<evidence type="ECO:0000256" key="11">
    <source>
        <dbReference type="ARBA" id="ARBA00023277"/>
    </source>
</evidence>
<organism evidence="17 18">
    <name type="scientific">Mycena indigotica</name>
    <dbReference type="NCBI Taxonomy" id="2126181"/>
    <lineage>
        <taxon>Eukaryota</taxon>
        <taxon>Fungi</taxon>
        <taxon>Dikarya</taxon>
        <taxon>Basidiomycota</taxon>
        <taxon>Agaricomycotina</taxon>
        <taxon>Agaricomycetes</taxon>
        <taxon>Agaricomycetidae</taxon>
        <taxon>Agaricales</taxon>
        <taxon>Marasmiineae</taxon>
        <taxon>Mycenaceae</taxon>
        <taxon>Mycena</taxon>
    </lineage>
</organism>
<comment type="similarity">
    <text evidence="4 15">Belongs to the glycosyl hydrolase 62 family.</text>
</comment>
<dbReference type="CDD" id="cd11377">
    <property type="entry name" value="Pro-peptidase_S53"/>
    <property type="match status" value="1"/>
</dbReference>
<sequence>MRSNALTKLKAALPRRVMEMRIQEAGDIMVLLRLSFAAVLLAVAIATPTERAALIVHEHRAKPAKGFTSVGPAPSNEELTLRIALKPNNIAGLESELYAVSTPGSSRYGQHLTPEQVAEFVKPPADALSAVNAWLNTNKIVAKPISPAGDILEFKVPVSQANSLINAQFTTFTHPDSEEPSIRTLQYSLPADLSPLVSYVHPTTSFSNPFAIPKTKAVPQKNKRDIDPSCADITTISCVLGEYGIPTTPATQKNNILGVSGYINQFANFLDLKDFLTEFRPDIPPTTKFDVELLDGGSNTQLRSFAGAEASLDIQYTVGLATGVPVRFISVGPLNNDEAGGFLDQINALISDNSRPTVLTTSYGFNEDDLSFPVADGLCNAYMQLGALGTSILFSSGDGGVAGNEFDCTTFVPTAPSGCPWVTSVGSSQTILENFTKNNFSEIAAAFSSGGFSNYFPVPEYQKNDVDTYVASLNGQYSGLFNATGRGFPDVSAEGVNFLIISGNFSGLVSGTSASSPVFASVISLLNDELISAGKSPLGFLNPLLYSPAGRAALNDVKEGKNPGCGTRFWIQRDCWLGSSHGARLTELREAEGGSRSRITIDVVDEGNSMAHDFEDEENSIPRFPFFTDNMMEEETTLNLQLAGKTSPPWPRPLVRYGPNDDVTSLDPPTLFRYHNHTKEMRVVPTAPHAIIGGPLEPASMTTFTSNPNEKVWQPTKTMIQALLIALASVAIATAQTCALPSSYKWNSTAALATPKSGWVSLKDFSHVPFNGQHLVYGTSHDTGSTWGSMGFSTFSDWSQMASATQTGMSSGSVAPTLFLFAPKNIWILAHQWGPTTFSYRTSSNPTSVNGWSGDSTLFTGSISGSGTGPIDQTLIGDSSNMYLFFAGDNGSIYRASMPIGNFPGSFGSSFTTVMSGATNDLFEAVQVYKLKGQTKWLMIVESIGANGRYFRSFTATSLSGSWTADKTSESNPFAGKANSGATWTNDISHGDIIRDTADQTMEIDPCHLQLLYQGRATSSGGDYGLLPYRPAVLTLTNPGAAS</sequence>
<name>A0A8H6SA63_9AGAR</name>
<evidence type="ECO:0000256" key="15">
    <source>
        <dbReference type="RuleBase" id="RU368117"/>
    </source>
</evidence>
<dbReference type="InterPro" id="IPR023296">
    <property type="entry name" value="Glyco_hydro_beta-prop_sf"/>
</dbReference>
<dbReference type="InterPro" id="IPR005193">
    <property type="entry name" value="GH62_arabinosidase"/>
</dbReference>
<feature type="active site" description="Charge relay system" evidence="14">
    <location>
        <position position="513"/>
    </location>
</feature>
<dbReference type="GO" id="GO:0005576">
    <property type="term" value="C:extracellular region"/>
    <property type="evidence" value="ECO:0007669"/>
    <property type="project" value="UniProtKB-SubCell"/>
</dbReference>
<keyword evidence="14" id="KW-0720">Serine protease</keyword>
<dbReference type="InterPro" id="IPR030400">
    <property type="entry name" value="Sedolisin_dom"/>
</dbReference>
<evidence type="ECO:0000256" key="7">
    <source>
        <dbReference type="ARBA" id="ARBA00022723"/>
    </source>
</evidence>
<comment type="subcellular location">
    <subcellularLocation>
        <location evidence="3">Secreted</location>
        <location evidence="3">Extracellular space</location>
    </subcellularLocation>
</comment>
<evidence type="ECO:0000256" key="3">
    <source>
        <dbReference type="ARBA" id="ARBA00004239"/>
    </source>
</evidence>
<dbReference type="GO" id="GO:0046556">
    <property type="term" value="F:alpha-L-arabinofuranosidase activity"/>
    <property type="evidence" value="ECO:0007669"/>
    <property type="project" value="UniProtKB-UniRule"/>
</dbReference>
<keyword evidence="13" id="KW-0624">Polysaccharide degradation</keyword>
<dbReference type="GO" id="GO:0006508">
    <property type="term" value="P:proteolysis"/>
    <property type="evidence" value="ECO:0007669"/>
    <property type="project" value="UniProtKB-KW"/>
</dbReference>
<dbReference type="GeneID" id="59349692"/>
<evidence type="ECO:0000256" key="2">
    <source>
        <dbReference type="ARBA" id="ARBA00001913"/>
    </source>
</evidence>
<feature type="active site" description="Charge relay system" evidence="14">
    <location>
        <position position="309"/>
    </location>
</feature>
<comment type="caution">
    <text evidence="17">The sequence shown here is derived from an EMBL/GenBank/DDBJ whole genome shotgun (WGS) entry which is preliminary data.</text>
</comment>
<dbReference type="Pfam" id="PF03664">
    <property type="entry name" value="Glyco_hydro_62"/>
    <property type="match status" value="1"/>
</dbReference>
<keyword evidence="14 17" id="KW-0645">Protease</keyword>
<evidence type="ECO:0000256" key="6">
    <source>
        <dbReference type="ARBA" id="ARBA00022651"/>
    </source>
</evidence>
<feature type="domain" description="Peptidase S53" evidence="16">
    <location>
        <begin position="233"/>
        <end position="603"/>
    </location>
</feature>
<evidence type="ECO:0000256" key="8">
    <source>
        <dbReference type="ARBA" id="ARBA00022729"/>
    </source>
</evidence>
<dbReference type="GO" id="GO:0046872">
    <property type="term" value="F:metal ion binding"/>
    <property type="evidence" value="ECO:0007669"/>
    <property type="project" value="UniProtKB-KW"/>
</dbReference>
<comment type="caution">
    <text evidence="14">Lacks conserved residue(s) required for the propagation of feature annotation.</text>
</comment>
<keyword evidence="7" id="KW-0479">Metal-binding</keyword>
<dbReference type="PANTHER" id="PTHR40631">
    <property type="entry name" value="ALPHA-L-ARABINOFURANOSIDASE AXHA-2-RELATED"/>
    <property type="match status" value="1"/>
</dbReference>
<comment type="cofactor">
    <cofactor evidence="2">
        <name>Ca(2+)</name>
        <dbReference type="ChEBI" id="CHEBI:29108"/>
    </cofactor>
</comment>
<dbReference type="RefSeq" id="XP_037216570.1">
    <property type="nucleotide sequence ID" value="XM_037367176.1"/>
</dbReference>